<sequence>MKYSTSRDLELVGKCSLNARYQVKESADMASAMQPALFIAFLLKSSANLLFVSVCFRIDASECVPLLLSINWGIMEAFFMTNTILSGVFLNFWLIRKNPRLRRNARKLRMRLRQ</sequence>
<dbReference type="AlphaFoldDB" id="A0AAV5TJV0"/>
<comment type="caution">
    <text evidence="2">The sequence shown here is derived from an EMBL/GenBank/DDBJ whole genome shotgun (WGS) entry which is preliminary data.</text>
</comment>
<keyword evidence="3" id="KW-1185">Reference proteome</keyword>
<evidence type="ECO:0008006" key="4">
    <source>
        <dbReference type="Google" id="ProtNLM"/>
    </source>
</evidence>
<dbReference type="EMBL" id="BTSX01000004">
    <property type="protein sequence ID" value="GMS94692.1"/>
    <property type="molecule type" value="Genomic_DNA"/>
</dbReference>
<accession>A0AAV5TJV0</accession>
<protein>
    <recommendedName>
        <fullName evidence="4">G protein-coupled receptor</fullName>
    </recommendedName>
</protein>
<feature type="transmembrane region" description="Helical" evidence="1">
    <location>
        <begin position="72"/>
        <end position="94"/>
    </location>
</feature>
<dbReference type="Proteomes" id="UP001432027">
    <property type="component" value="Unassembled WGS sequence"/>
</dbReference>
<evidence type="ECO:0000256" key="1">
    <source>
        <dbReference type="SAM" id="Phobius"/>
    </source>
</evidence>
<keyword evidence="1" id="KW-0472">Membrane</keyword>
<evidence type="ECO:0000313" key="3">
    <source>
        <dbReference type="Proteomes" id="UP001432027"/>
    </source>
</evidence>
<name>A0AAV5TJV0_9BILA</name>
<reference evidence="2" key="1">
    <citation type="submission" date="2023-10" db="EMBL/GenBank/DDBJ databases">
        <title>Genome assembly of Pristionchus species.</title>
        <authorList>
            <person name="Yoshida K."/>
            <person name="Sommer R.J."/>
        </authorList>
    </citation>
    <scope>NUCLEOTIDE SEQUENCE</scope>
    <source>
        <strain evidence="2">RS0144</strain>
    </source>
</reference>
<gene>
    <name evidence="2" type="ORF">PENTCL1PPCAC_16867</name>
</gene>
<organism evidence="2 3">
    <name type="scientific">Pristionchus entomophagus</name>
    <dbReference type="NCBI Taxonomy" id="358040"/>
    <lineage>
        <taxon>Eukaryota</taxon>
        <taxon>Metazoa</taxon>
        <taxon>Ecdysozoa</taxon>
        <taxon>Nematoda</taxon>
        <taxon>Chromadorea</taxon>
        <taxon>Rhabditida</taxon>
        <taxon>Rhabditina</taxon>
        <taxon>Diplogasteromorpha</taxon>
        <taxon>Diplogasteroidea</taxon>
        <taxon>Neodiplogasteridae</taxon>
        <taxon>Pristionchus</taxon>
    </lineage>
</organism>
<feature type="transmembrane region" description="Helical" evidence="1">
    <location>
        <begin position="36"/>
        <end position="60"/>
    </location>
</feature>
<keyword evidence="1" id="KW-0812">Transmembrane</keyword>
<proteinExistence type="predicted"/>
<keyword evidence="1" id="KW-1133">Transmembrane helix</keyword>
<evidence type="ECO:0000313" key="2">
    <source>
        <dbReference type="EMBL" id="GMS94692.1"/>
    </source>
</evidence>